<dbReference type="EMBL" id="FOZS01000001">
    <property type="protein sequence ID" value="SFS41384.1"/>
    <property type="molecule type" value="Genomic_DNA"/>
</dbReference>
<dbReference type="GO" id="GO:0019290">
    <property type="term" value="P:siderophore biosynthetic process"/>
    <property type="evidence" value="ECO:0007669"/>
    <property type="project" value="InterPro"/>
</dbReference>
<dbReference type="SUPFAM" id="SSF55729">
    <property type="entry name" value="Acyl-CoA N-acyltransferases (Nat)"/>
    <property type="match status" value="1"/>
</dbReference>
<dbReference type="RefSeq" id="WP_092901516.1">
    <property type="nucleotide sequence ID" value="NZ_FOZS01000001.1"/>
</dbReference>
<keyword evidence="3" id="KW-0808">Transferase</keyword>
<dbReference type="InterPro" id="IPR019432">
    <property type="entry name" value="Acyltransferase_MbtK/IucB-like"/>
</dbReference>
<dbReference type="GO" id="GO:0046677">
    <property type="term" value="P:response to antibiotic"/>
    <property type="evidence" value="ECO:0007669"/>
    <property type="project" value="UniProtKB-KW"/>
</dbReference>
<reference evidence="4" key="1">
    <citation type="submission" date="2016-10" db="EMBL/GenBank/DDBJ databases">
        <authorList>
            <person name="Varghese N."/>
            <person name="Submissions S."/>
        </authorList>
    </citation>
    <scope>NUCLEOTIDE SEQUENCE [LARGE SCALE GENOMIC DNA]</scope>
    <source>
        <strain evidence="4">DSM 22427</strain>
    </source>
</reference>
<evidence type="ECO:0000313" key="3">
    <source>
        <dbReference type="EMBL" id="SFS41384.1"/>
    </source>
</evidence>
<dbReference type="InterPro" id="IPR000182">
    <property type="entry name" value="GNAT_dom"/>
</dbReference>
<organism evidence="3 4">
    <name type="scientific">Halostagnicola kamekurae</name>
    <dbReference type="NCBI Taxonomy" id="619731"/>
    <lineage>
        <taxon>Archaea</taxon>
        <taxon>Methanobacteriati</taxon>
        <taxon>Methanobacteriota</taxon>
        <taxon>Stenosarchaea group</taxon>
        <taxon>Halobacteria</taxon>
        <taxon>Halobacteriales</taxon>
        <taxon>Natrialbaceae</taxon>
        <taxon>Halostagnicola</taxon>
    </lineage>
</organism>
<dbReference type="Proteomes" id="UP000199199">
    <property type="component" value="Unassembled WGS sequence"/>
</dbReference>
<proteinExistence type="predicted"/>
<dbReference type="AlphaFoldDB" id="A0A1I6PMG8"/>
<dbReference type="InterPro" id="IPR016181">
    <property type="entry name" value="Acyl_CoA_acyltransferase"/>
</dbReference>
<keyword evidence="1" id="KW-0046">Antibiotic resistance</keyword>
<dbReference type="PROSITE" id="PS51186">
    <property type="entry name" value="GNAT"/>
    <property type="match status" value="1"/>
</dbReference>
<dbReference type="PANTHER" id="PTHR31438:SF1">
    <property type="entry name" value="LYSINE N-ACYLTRANSFERASE C17G9.06C-RELATED"/>
    <property type="match status" value="1"/>
</dbReference>
<keyword evidence="4" id="KW-1185">Reference proteome</keyword>
<dbReference type="PANTHER" id="PTHR31438">
    <property type="entry name" value="LYSINE N-ACYLTRANSFERASE C17G9.06C-RELATED"/>
    <property type="match status" value="1"/>
</dbReference>
<dbReference type="Gene3D" id="3.40.630.30">
    <property type="match status" value="1"/>
</dbReference>
<dbReference type="GO" id="GO:0016410">
    <property type="term" value="F:N-acyltransferase activity"/>
    <property type="evidence" value="ECO:0007669"/>
    <property type="project" value="TreeGrafter"/>
</dbReference>
<feature type="domain" description="N-acetyltransferase" evidence="2">
    <location>
        <begin position="25"/>
        <end position="188"/>
    </location>
</feature>
<protein>
    <submittedName>
        <fullName evidence="3">Protein N-acetyltransferase, RimJ/RimL family</fullName>
    </submittedName>
</protein>
<dbReference type="OrthoDB" id="258358at2157"/>
<gene>
    <name evidence="3" type="ORF">SAMN04488556_0664</name>
</gene>
<evidence type="ECO:0000259" key="2">
    <source>
        <dbReference type="PROSITE" id="PS51186"/>
    </source>
</evidence>
<accession>A0A1I6PMG8</accession>
<dbReference type="Pfam" id="PF13523">
    <property type="entry name" value="Acetyltransf_8"/>
    <property type="match status" value="1"/>
</dbReference>
<sequence>MTGPRERISSEYSYFTTEAAIGKSIGFREVDIERDLGRLHTWLNSEHVLPYWEQNDPLPVVRDTIRERATDPNQTLYIGYLDHTPMSYWESYWADEDRIGDYYDARPADQGFHLLIGPEEYLGKGYATPLVRAMVAFQFRHAETDRIVTEPDVRNDRAIRVFEKSGFDPVREVDLPDKTGLLMICERDGFEAGADP</sequence>
<evidence type="ECO:0000256" key="1">
    <source>
        <dbReference type="ARBA" id="ARBA00023251"/>
    </source>
</evidence>
<dbReference type="SMART" id="SM01006">
    <property type="entry name" value="AlcB"/>
    <property type="match status" value="1"/>
</dbReference>
<evidence type="ECO:0000313" key="4">
    <source>
        <dbReference type="Proteomes" id="UP000199199"/>
    </source>
</evidence>
<name>A0A1I6PMG8_9EURY</name>